<evidence type="ECO:0000256" key="14">
    <source>
        <dbReference type="RuleBase" id="RU003357"/>
    </source>
</evidence>
<evidence type="ECO:0000259" key="16">
    <source>
        <dbReference type="Pfam" id="PF00593"/>
    </source>
</evidence>
<evidence type="ECO:0000259" key="17">
    <source>
        <dbReference type="Pfam" id="PF07715"/>
    </source>
</evidence>
<evidence type="ECO:0000256" key="7">
    <source>
        <dbReference type="ARBA" id="ARBA00023004"/>
    </source>
</evidence>
<sequence>MATNVFRLSALALSVVSVLSSSYVWADDAADDPISSIEKITVMGEKTERSLKDTTSSVSVISAEQLASGQYLSVSSAIAEIPNVVVLSGAVPDIRGVSGNGAATGFNSFTGGAKARVSTIVDGVIEPFVADLTGDTGLWDIAQIEVFRGPQSTSNGRNSIAGSLFIKTNDPSFDWDGAARLGYRNQSNFVDSAIMLTGPILDEQLAFRITAQNVDGDTYNKGLNHETNPATYDLNELKTQRFRSKFLWQPNQNDDLQIMYSYAFNKETGDTGRKYFEGQDPWAYIPVFQRDMTTESGTHSVKVDYQLDNSSSIDLVVAIMGYDWGFDSYEPLPEYQSSVRMDDDSTMIDAKYNFGLDAPGLKGFIGFAHFQRTQDFGSQGATVYSGDDRSDSDAIYGEVSVDVGAQYRVIAGGRVEKEKQRRDFAMQSRTGLVGDKLNTDKTIVLPKLVLQYLYSDNTTISASARRGYNSAGGAMSRENEYYYFDEESVNTYELTLRSSLDSGNVNISANAFHNNYDGYQSSNKQRRITNIDEVVTSGVEFELYTMLSADLQLKGGFGLLKSEIKEADPSFGDVKGNELNSAPAVTANVALTYWFHEDLSMGLSSNYVDDYYADFENSADRIAGDYMLTRVNADYENEQWRISAYVNNLFDEKAVTVKEPPGWYPTGYAGVADPRTVGVSVTYFF</sequence>
<keyword evidence="7" id="KW-0408">Iron</keyword>
<evidence type="ECO:0000313" key="19">
    <source>
        <dbReference type="Proteomes" id="UP000194841"/>
    </source>
</evidence>
<feature type="short sequence motif" description="TonB C-terminal box" evidence="13">
    <location>
        <begin position="668"/>
        <end position="685"/>
    </location>
</feature>
<evidence type="ECO:0000256" key="8">
    <source>
        <dbReference type="ARBA" id="ARBA00023065"/>
    </source>
</evidence>
<evidence type="ECO:0000256" key="3">
    <source>
        <dbReference type="ARBA" id="ARBA00022452"/>
    </source>
</evidence>
<dbReference type="Proteomes" id="UP000194841">
    <property type="component" value="Unassembled WGS sequence"/>
</dbReference>
<dbReference type="GO" id="GO:0006826">
    <property type="term" value="P:iron ion transport"/>
    <property type="evidence" value="ECO:0007669"/>
    <property type="project" value="UniProtKB-KW"/>
</dbReference>
<dbReference type="PANTHER" id="PTHR32552">
    <property type="entry name" value="FERRICHROME IRON RECEPTOR-RELATED"/>
    <property type="match status" value="1"/>
</dbReference>
<keyword evidence="10 12" id="KW-0472">Membrane</keyword>
<name>A0A244CRX1_PSEDV</name>
<evidence type="ECO:0000313" key="18">
    <source>
        <dbReference type="EMBL" id="OUL57969.1"/>
    </source>
</evidence>
<dbReference type="InterPro" id="IPR010917">
    <property type="entry name" value="TonB_rcpt_CS"/>
</dbReference>
<evidence type="ECO:0000256" key="10">
    <source>
        <dbReference type="ARBA" id="ARBA00023136"/>
    </source>
</evidence>
<dbReference type="InterPro" id="IPR012910">
    <property type="entry name" value="Plug_dom"/>
</dbReference>
<dbReference type="PROSITE" id="PS01156">
    <property type="entry name" value="TONB_DEPENDENT_REC_2"/>
    <property type="match status" value="1"/>
</dbReference>
<dbReference type="Pfam" id="PF07715">
    <property type="entry name" value="Plug"/>
    <property type="match status" value="1"/>
</dbReference>
<evidence type="ECO:0000256" key="2">
    <source>
        <dbReference type="ARBA" id="ARBA00022448"/>
    </source>
</evidence>
<dbReference type="PROSITE" id="PS52016">
    <property type="entry name" value="TONB_DEPENDENT_REC_3"/>
    <property type="match status" value="1"/>
</dbReference>
<proteinExistence type="inferred from homology"/>
<dbReference type="RefSeq" id="WP_086743274.1">
    <property type="nucleotide sequence ID" value="NZ_MWPV01000002.1"/>
</dbReference>
<dbReference type="GO" id="GO:0009279">
    <property type="term" value="C:cell outer membrane"/>
    <property type="evidence" value="ECO:0007669"/>
    <property type="project" value="UniProtKB-SubCell"/>
</dbReference>
<dbReference type="PANTHER" id="PTHR32552:SF81">
    <property type="entry name" value="TONB-DEPENDENT OUTER MEMBRANE RECEPTOR"/>
    <property type="match status" value="1"/>
</dbReference>
<feature type="chain" id="PRO_5013054755" evidence="15">
    <location>
        <begin position="27"/>
        <end position="685"/>
    </location>
</feature>
<evidence type="ECO:0000256" key="9">
    <source>
        <dbReference type="ARBA" id="ARBA00023077"/>
    </source>
</evidence>
<dbReference type="InterPro" id="IPR036942">
    <property type="entry name" value="Beta-barrel_TonB_sf"/>
</dbReference>
<comment type="subcellular location">
    <subcellularLocation>
        <location evidence="1 12">Cell outer membrane</location>
        <topology evidence="1 12">Multi-pass membrane protein</topology>
    </subcellularLocation>
</comment>
<comment type="similarity">
    <text evidence="12 14">Belongs to the TonB-dependent receptor family.</text>
</comment>
<keyword evidence="11 12" id="KW-0998">Cell outer membrane</keyword>
<dbReference type="InterPro" id="IPR039426">
    <property type="entry name" value="TonB-dep_rcpt-like"/>
</dbReference>
<evidence type="ECO:0000256" key="11">
    <source>
        <dbReference type="ARBA" id="ARBA00023237"/>
    </source>
</evidence>
<evidence type="ECO:0000256" key="5">
    <source>
        <dbReference type="ARBA" id="ARBA00022692"/>
    </source>
</evidence>
<keyword evidence="8" id="KW-0406">Ion transport</keyword>
<keyword evidence="6 15" id="KW-0732">Signal</keyword>
<dbReference type="OrthoDB" id="127311at2"/>
<keyword evidence="2 12" id="KW-0813">Transport</keyword>
<dbReference type="Pfam" id="PF00593">
    <property type="entry name" value="TonB_dep_Rec_b-barrel"/>
    <property type="match status" value="1"/>
</dbReference>
<dbReference type="AlphaFoldDB" id="A0A244CRX1"/>
<evidence type="ECO:0000256" key="13">
    <source>
        <dbReference type="PROSITE-ProRule" id="PRU10144"/>
    </source>
</evidence>
<accession>A0A244CRX1</accession>
<reference evidence="18 19" key="1">
    <citation type="submission" date="2017-02" db="EMBL/GenBank/DDBJ databases">
        <title>Pseudoalteromonas ulvae TC14 Genome.</title>
        <authorList>
            <person name="Molmeret M."/>
        </authorList>
    </citation>
    <scope>NUCLEOTIDE SEQUENCE [LARGE SCALE GENOMIC DNA]</scope>
    <source>
        <strain evidence="18">TC14</strain>
    </source>
</reference>
<feature type="domain" description="TonB-dependent receptor plug" evidence="17">
    <location>
        <begin position="51"/>
        <end position="162"/>
    </location>
</feature>
<dbReference type="EMBL" id="MWPV01000002">
    <property type="protein sequence ID" value="OUL57969.1"/>
    <property type="molecule type" value="Genomic_DNA"/>
</dbReference>
<protein>
    <submittedName>
        <fullName evidence="18">TonB-dependent receptor</fullName>
    </submittedName>
</protein>
<feature type="domain" description="TonB-dependent receptor-like beta-barrel" evidence="16">
    <location>
        <begin position="250"/>
        <end position="649"/>
    </location>
</feature>
<evidence type="ECO:0000256" key="6">
    <source>
        <dbReference type="ARBA" id="ARBA00022729"/>
    </source>
</evidence>
<keyword evidence="3 12" id="KW-1134">Transmembrane beta strand</keyword>
<dbReference type="SUPFAM" id="SSF56935">
    <property type="entry name" value="Porins"/>
    <property type="match status" value="1"/>
</dbReference>
<evidence type="ECO:0000256" key="15">
    <source>
        <dbReference type="SAM" id="SignalP"/>
    </source>
</evidence>
<comment type="caution">
    <text evidence="18">The sequence shown here is derived from an EMBL/GenBank/DDBJ whole genome shotgun (WGS) entry which is preliminary data.</text>
</comment>
<keyword evidence="18" id="KW-0675">Receptor</keyword>
<dbReference type="InterPro" id="IPR000531">
    <property type="entry name" value="Beta-barrel_TonB"/>
</dbReference>
<evidence type="ECO:0000256" key="12">
    <source>
        <dbReference type="PROSITE-ProRule" id="PRU01360"/>
    </source>
</evidence>
<keyword evidence="4" id="KW-0410">Iron transport</keyword>
<dbReference type="Gene3D" id="2.40.170.20">
    <property type="entry name" value="TonB-dependent receptor, beta-barrel domain"/>
    <property type="match status" value="1"/>
</dbReference>
<evidence type="ECO:0000256" key="4">
    <source>
        <dbReference type="ARBA" id="ARBA00022496"/>
    </source>
</evidence>
<evidence type="ECO:0000256" key="1">
    <source>
        <dbReference type="ARBA" id="ARBA00004571"/>
    </source>
</evidence>
<keyword evidence="19" id="KW-1185">Reference proteome</keyword>
<keyword evidence="9 14" id="KW-0798">TonB box</keyword>
<feature type="signal peptide" evidence="15">
    <location>
        <begin position="1"/>
        <end position="26"/>
    </location>
</feature>
<gene>
    <name evidence="18" type="ORF">B1199_06285</name>
</gene>
<keyword evidence="5 12" id="KW-0812">Transmembrane</keyword>
<organism evidence="18 19">
    <name type="scientific">Pseudoalteromonas ulvae</name>
    <dbReference type="NCBI Taxonomy" id="107327"/>
    <lineage>
        <taxon>Bacteria</taxon>
        <taxon>Pseudomonadati</taxon>
        <taxon>Pseudomonadota</taxon>
        <taxon>Gammaproteobacteria</taxon>
        <taxon>Alteromonadales</taxon>
        <taxon>Pseudoalteromonadaceae</taxon>
        <taxon>Pseudoalteromonas</taxon>
    </lineage>
</organism>